<dbReference type="OrthoDB" id="6238847at2759"/>
<protein>
    <submittedName>
        <fullName evidence="3">SWIB domain-containing protein</fullName>
    </submittedName>
</protein>
<evidence type="ECO:0000313" key="3">
    <source>
        <dbReference type="WBParaSite" id="HDID_0000492101-mRNA-1"/>
    </source>
</evidence>
<reference evidence="3" key="1">
    <citation type="submission" date="2017-02" db="UniProtKB">
        <authorList>
            <consortium name="WormBaseParasite"/>
        </authorList>
    </citation>
    <scope>IDENTIFICATION</scope>
</reference>
<gene>
    <name evidence="1" type="ORF">HDID_LOCUS4921</name>
</gene>
<dbReference type="Gene3D" id="1.10.10.2590">
    <property type="entry name" value="BEN domain"/>
    <property type="match status" value="1"/>
</dbReference>
<dbReference type="WBParaSite" id="HDID_0000492101-mRNA-1">
    <property type="protein sequence ID" value="HDID_0000492101-mRNA-1"/>
    <property type="gene ID" value="HDID_0000492101"/>
</dbReference>
<proteinExistence type="predicted"/>
<sequence length="74" mass="8461">MLSPQQSEVRLPKEVYQSLIIKSSGSATRLIRLLMKHFFSQEELAASSLSGEGIYKRRLKPDVTEAIKCKFWCT</sequence>
<reference evidence="1 2" key="2">
    <citation type="submission" date="2018-11" db="EMBL/GenBank/DDBJ databases">
        <authorList>
            <consortium name="Pathogen Informatics"/>
        </authorList>
    </citation>
    <scope>NUCLEOTIDE SEQUENCE [LARGE SCALE GENOMIC DNA]</scope>
</reference>
<organism evidence="3">
    <name type="scientific">Hymenolepis diminuta</name>
    <name type="common">Rat tapeworm</name>
    <dbReference type="NCBI Taxonomy" id="6216"/>
    <lineage>
        <taxon>Eukaryota</taxon>
        <taxon>Metazoa</taxon>
        <taxon>Spiralia</taxon>
        <taxon>Lophotrochozoa</taxon>
        <taxon>Platyhelminthes</taxon>
        <taxon>Cestoda</taxon>
        <taxon>Eucestoda</taxon>
        <taxon>Cyclophyllidea</taxon>
        <taxon>Hymenolepididae</taxon>
        <taxon>Hymenolepis</taxon>
    </lineage>
</organism>
<name>A0A0R3SJ06_HYMDI</name>
<dbReference type="EMBL" id="UYSG01002141">
    <property type="protein sequence ID" value="VDL57239.1"/>
    <property type="molecule type" value="Genomic_DNA"/>
</dbReference>
<evidence type="ECO:0000313" key="1">
    <source>
        <dbReference type="EMBL" id="VDL57239.1"/>
    </source>
</evidence>
<evidence type="ECO:0000313" key="2">
    <source>
        <dbReference type="Proteomes" id="UP000274504"/>
    </source>
</evidence>
<dbReference type="Proteomes" id="UP000274504">
    <property type="component" value="Unassembled WGS sequence"/>
</dbReference>
<accession>A0A0R3SJ06</accession>
<dbReference type="AlphaFoldDB" id="A0A0R3SJ06"/>